<feature type="compositionally biased region" description="Polar residues" evidence="1">
    <location>
        <begin position="111"/>
        <end position="120"/>
    </location>
</feature>
<feature type="compositionally biased region" description="Low complexity" evidence="1">
    <location>
        <begin position="575"/>
        <end position="586"/>
    </location>
</feature>
<feature type="compositionally biased region" description="Low complexity" evidence="1">
    <location>
        <begin position="272"/>
        <end position="297"/>
    </location>
</feature>
<sequence>MALTYTLKFWYIKSTAPFQHHIHASQTFPGGASGPSTTLASGRLPTVYSVKGQPAYGPQSQYNRHPTQLDAVSLEQTRRSSKVSRTTAGSSASNALLKQAIANRLKPQLGERSQAQSKTSAYEGERYGYSVHEMIGENSADEEKTNEKRNLMTPNGTKLPNPALLPSESLIPSSKKGTSSSSLDEAVEQSPEKLGSNGNLPGLSDKALASSSRKDMHQRELAVTGHNAVSGQAQHHEYSTERAIHSGSISSSSDYQTSFGGEEAADVTTPEDNVSSSRRNSSIVSSIDSPHASSHKSVTFDDRVQLHEIERNEAIDSDEDEEEPTEQLTFNSYARRQFEQLSQSQFALEQEDLSEGSDFNEANVDQRFANYRASPVFMMRSGTPSSSEGSYQGSLVELTMPNQSEEDLDSPRFENTNTVVHGGVDASVQVSYNNSPLLLSRNADASTSTERLRDTPESWRRGFRGYHGSNQYDLEQAKYEHRSSFEYGQLETPPLRGAHRAPLERDGIDLTQVRRELVYVGNDAPSHAGSRSPAEERGAVRTLTEEEIRAKFLANFAKRRHDSTEEDPCDPVHTMGSRDSMVSSGSRESVVSSVSIGKEAFTHRNFLY</sequence>
<proteinExistence type="predicted"/>
<organism evidence="2 3">
    <name type="scientific">Cylicocyclus nassatus</name>
    <name type="common">Nematode worm</name>
    <dbReference type="NCBI Taxonomy" id="53992"/>
    <lineage>
        <taxon>Eukaryota</taxon>
        <taxon>Metazoa</taxon>
        <taxon>Ecdysozoa</taxon>
        <taxon>Nematoda</taxon>
        <taxon>Chromadorea</taxon>
        <taxon>Rhabditida</taxon>
        <taxon>Rhabditina</taxon>
        <taxon>Rhabditomorpha</taxon>
        <taxon>Strongyloidea</taxon>
        <taxon>Strongylidae</taxon>
        <taxon>Cylicocyclus</taxon>
    </lineage>
</organism>
<reference evidence="2" key="1">
    <citation type="submission" date="2023-07" db="EMBL/GenBank/DDBJ databases">
        <authorList>
            <consortium name="CYATHOMIX"/>
        </authorList>
    </citation>
    <scope>NUCLEOTIDE SEQUENCE</scope>
    <source>
        <strain evidence="2">N/A</strain>
    </source>
</reference>
<feature type="region of interest" description="Disordered" evidence="1">
    <location>
        <begin position="137"/>
        <end position="299"/>
    </location>
</feature>
<evidence type="ECO:0000313" key="3">
    <source>
        <dbReference type="Proteomes" id="UP001176961"/>
    </source>
</evidence>
<dbReference type="EMBL" id="CATQJL010000326">
    <property type="protein sequence ID" value="CAJ0609591.1"/>
    <property type="molecule type" value="Genomic_DNA"/>
</dbReference>
<name>A0AA36MEJ1_CYLNA</name>
<dbReference type="AlphaFoldDB" id="A0AA36MEJ1"/>
<feature type="compositionally biased region" description="Basic and acidic residues" evidence="1">
    <location>
        <begin position="234"/>
        <end position="244"/>
    </location>
</feature>
<protein>
    <submittedName>
        <fullName evidence="2">Uncharacterized protein</fullName>
    </submittedName>
</protein>
<keyword evidence="3" id="KW-1185">Reference proteome</keyword>
<accession>A0AA36MEJ1</accession>
<evidence type="ECO:0000256" key="1">
    <source>
        <dbReference type="SAM" id="MobiDB-lite"/>
    </source>
</evidence>
<comment type="caution">
    <text evidence="2">The sequence shown here is derived from an EMBL/GenBank/DDBJ whole genome shotgun (WGS) entry which is preliminary data.</text>
</comment>
<feature type="compositionally biased region" description="Low complexity" evidence="1">
    <location>
        <begin position="173"/>
        <end position="182"/>
    </location>
</feature>
<feature type="region of interest" description="Disordered" evidence="1">
    <location>
        <begin position="104"/>
        <end position="125"/>
    </location>
</feature>
<feature type="compositionally biased region" description="Basic and acidic residues" evidence="1">
    <location>
        <begin position="141"/>
        <end position="150"/>
    </location>
</feature>
<dbReference type="Proteomes" id="UP001176961">
    <property type="component" value="Unassembled WGS sequence"/>
</dbReference>
<evidence type="ECO:0000313" key="2">
    <source>
        <dbReference type="EMBL" id="CAJ0609591.1"/>
    </source>
</evidence>
<feature type="region of interest" description="Disordered" evidence="1">
    <location>
        <begin position="559"/>
        <end position="586"/>
    </location>
</feature>
<gene>
    <name evidence="2" type="ORF">CYNAS_LOCUS21574</name>
</gene>